<organism evidence="6 7">
    <name type="scientific">Methylocystis bryophila</name>
    <dbReference type="NCBI Taxonomy" id="655015"/>
    <lineage>
        <taxon>Bacteria</taxon>
        <taxon>Pseudomonadati</taxon>
        <taxon>Pseudomonadota</taxon>
        <taxon>Alphaproteobacteria</taxon>
        <taxon>Hyphomicrobiales</taxon>
        <taxon>Methylocystaceae</taxon>
        <taxon>Methylocystis</taxon>
    </lineage>
</organism>
<dbReference type="Gene3D" id="1.20.1280.290">
    <property type="match status" value="1"/>
</dbReference>
<dbReference type="NCBIfam" id="NF037968">
    <property type="entry name" value="SemiSWEET_2"/>
    <property type="match status" value="1"/>
</dbReference>
<dbReference type="STRING" id="655015.B1812_14240"/>
<feature type="transmembrane region" description="Helical" evidence="5">
    <location>
        <begin position="36"/>
        <end position="55"/>
    </location>
</feature>
<evidence type="ECO:0000313" key="7">
    <source>
        <dbReference type="Proteomes" id="UP000193978"/>
    </source>
</evidence>
<name>A0A1W6MWS9_9HYPH</name>
<dbReference type="OrthoDB" id="9814012at2"/>
<dbReference type="Proteomes" id="UP000193978">
    <property type="component" value="Chromosome"/>
</dbReference>
<sequence length="86" mass="9082">MPSLLVETVGMTAAALTTLCWAPQTVRIIRTRDTRAISLVTQATLASGVLLWIAYGCLLGSIPLIAANAVTLALVTAILIMKLRFG</sequence>
<reference evidence="6 7" key="1">
    <citation type="submission" date="2017-02" db="EMBL/GenBank/DDBJ databases">
        <authorList>
            <person name="Peterson S.W."/>
        </authorList>
    </citation>
    <scope>NUCLEOTIDE SEQUENCE [LARGE SCALE GENOMIC DNA]</scope>
    <source>
        <strain evidence="6 7">S285</strain>
    </source>
</reference>
<dbReference type="InterPro" id="IPR047662">
    <property type="entry name" value="SemiSWEET"/>
</dbReference>
<protein>
    <recommendedName>
        <fullName evidence="8">MtN3 and saliva related transmembrane protein</fullName>
    </recommendedName>
</protein>
<keyword evidence="3 5" id="KW-1133">Transmembrane helix</keyword>
<gene>
    <name evidence="6" type="ORF">B1812_14240</name>
</gene>
<dbReference type="RefSeq" id="WP_085772167.1">
    <property type="nucleotide sequence ID" value="NZ_AP027149.1"/>
</dbReference>
<feature type="transmembrane region" description="Helical" evidence="5">
    <location>
        <begin position="61"/>
        <end position="81"/>
    </location>
</feature>
<keyword evidence="2 5" id="KW-0812">Transmembrane</keyword>
<proteinExistence type="predicted"/>
<dbReference type="GO" id="GO:0016020">
    <property type="term" value="C:membrane"/>
    <property type="evidence" value="ECO:0007669"/>
    <property type="project" value="UniProtKB-SubCell"/>
</dbReference>
<keyword evidence="4 5" id="KW-0472">Membrane</keyword>
<dbReference type="AlphaFoldDB" id="A0A1W6MWS9"/>
<dbReference type="KEGG" id="mbry:B1812_14240"/>
<evidence type="ECO:0000256" key="4">
    <source>
        <dbReference type="ARBA" id="ARBA00023136"/>
    </source>
</evidence>
<evidence type="ECO:0000256" key="1">
    <source>
        <dbReference type="ARBA" id="ARBA00004141"/>
    </source>
</evidence>
<accession>A0A1W6MWS9</accession>
<dbReference type="Pfam" id="PF04193">
    <property type="entry name" value="PQ-loop"/>
    <property type="match status" value="1"/>
</dbReference>
<dbReference type="InterPro" id="IPR006603">
    <property type="entry name" value="PQ-loop_rpt"/>
</dbReference>
<evidence type="ECO:0000313" key="6">
    <source>
        <dbReference type="EMBL" id="ARN82044.1"/>
    </source>
</evidence>
<evidence type="ECO:0000256" key="3">
    <source>
        <dbReference type="ARBA" id="ARBA00022989"/>
    </source>
</evidence>
<keyword evidence="7" id="KW-1185">Reference proteome</keyword>
<evidence type="ECO:0000256" key="2">
    <source>
        <dbReference type="ARBA" id="ARBA00022692"/>
    </source>
</evidence>
<dbReference type="GO" id="GO:0051119">
    <property type="term" value="F:sugar transmembrane transporter activity"/>
    <property type="evidence" value="ECO:0007669"/>
    <property type="project" value="InterPro"/>
</dbReference>
<comment type="subcellular location">
    <subcellularLocation>
        <location evidence="1">Membrane</location>
        <topology evidence="1">Multi-pass membrane protein</topology>
    </subcellularLocation>
</comment>
<evidence type="ECO:0008006" key="8">
    <source>
        <dbReference type="Google" id="ProtNLM"/>
    </source>
</evidence>
<evidence type="ECO:0000256" key="5">
    <source>
        <dbReference type="SAM" id="Phobius"/>
    </source>
</evidence>
<dbReference type="EMBL" id="CP019948">
    <property type="protein sequence ID" value="ARN82044.1"/>
    <property type="molecule type" value="Genomic_DNA"/>
</dbReference>